<dbReference type="Proteomes" id="UP001265700">
    <property type="component" value="Unassembled WGS sequence"/>
</dbReference>
<dbReference type="InterPro" id="IPR029044">
    <property type="entry name" value="Nucleotide-diphossugar_trans"/>
</dbReference>
<dbReference type="Gene3D" id="3.90.550.10">
    <property type="entry name" value="Spore Coat Polysaccharide Biosynthesis Protein SpsA, Chain A"/>
    <property type="match status" value="1"/>
</dbReference>
<accession>A0ABU1WGB3</accession>
<sequence length="321" mass="35915">MTEMRPDQPHSSSDCQVVVLLPVYNGARYLAEQLDSILAQSMPHLMILCRDDGSSDDSVAVLHRYASQHPQRMQVLDDELGNLGARANFSKLMQAALALDASPPGTAAATYYALSDQDDVWHADKLAQLVTAIRHLEQGNTQVPALVHSDLRVVNDQGQVIAPSMAAYQGLRPDRDSFAAQLISNTVTGCTAMMNRALMERSTPVPPECIMHDWWISLVASAFGKRTYLPQAMLDYRQHANNTIGAKEWVKPVARRYFISRILDDRHHEQFVANARQATAFSMHFAGQLGLHQRMVLAMARGLAVHYAPFQRVLFRVLRWL</sequence>
<gene>
    <name evidence="2" type="ORF">J2W49_000237</name>
</gene>
<evidence type="ECO:0000259" key="1">
    <source>
        <dbReference type="Pfam" id="PF00535"/>
    </source>
</evidence>
<keyword evidence="3" id="KW-1185">Reference proteome</keyword>
<dbReference type="SUPFAM" id="SSF53448">
    <property type="entry name" value="Nucleotide-diphospho-sugar transferases"/>
    <property type="match status" value="1"/>
</dbReference>
<dbReference type="PANTHER" id="PTHR43685">
    <property type="entry name" value="GLYCOSYLTRANSFERASE"/>
    <property type="match status" value="1"/>
</dbReference>
<evidence type="ECO:0000313" key="3">
    <source>
        <dbReference type="Proteomes" id="UP001265700"/>
    </source>
</evidence>
<evidence type="ECO:0000313" key="2">
    <source>
        <dbReference type="EMBL" id="MDR7148309.1"/>
    </source>
</evidence>
<reference evidence="2 3" key="1">
    <citation type="submission" date="2023-07" db="EMBL/GenBank/DDBJ databases">
        <title>Sorghum-associated microbial communities from plants grown in Nebraska, USA.</title>
        <authorList>
            <person name="Schachtman D."/>
        </authorList>
    </citation>
    <scope>NUCLEOTIDE SEQUENCE [LARGE SCALE GENOMIC DNA]</scope>
    <source>
        <strain evidence="2 3">4249</strain>
    </source>
</reference>
<protein>
    <submittedName>
        <fullName evidence="2">Glycosyltransferase involved in cell wall biosynthesis</fullName>
    </submittedName>
</protein>
<dbReference type="Pfam" id="PF00535">
    <property type="entry name" value="Glycos_transf_2"/>
    <property type="match status" value="1"/>
</dbReference>
<dbReference type="RefSeq" id="WP_310310696.1">
    <property type="nucleotide sequence ID" value="NZ_JAVDWU010000001.1"/>
</dbReference>
<dbReference type="EMBL" id="JAVDWU010000001">
    <property type="protein sequence ID" value="MDR7148309.1"/>
    <property type="molecule type" value="Genomic_DNA"/>
</dbReference>
<dbReference type="PANTHER" id="PTHR43685:SF2">
    <property type="entry name" value="GLYCOSYLTRANSFERASE 2-LIKE DOMAIN-CONTAINING PROTEIN"/>
    <property type="match status" value="1"/>
</dbReference>
<dbReference type="InterPro" id="IPR050834">
    <property type="entry name" value="Glycosyltransf_2"/>
</dbReference>
<dbReference type="CDD" id="cd04196">
    <property type="entry name" value="GT_2_like_d"/>
    <property type="match status" value="1"/>
</dbReference>
<dbReference type="InterPro" id="IPR001173">
    <property type="entry name" value="Glyco_trans_2-like"/>
</dbReference>
<name>A0ABU1WGB3_9BURK</name>
<proteinExistence type="predicted"/>
<comment type="caution">
    <text evidence="2">The sequence shown here is derived from an EMBL/GenBank/DDBJ whole genome shotgun (WGS) entry which is preliminary data.</text>
</comment>
<feature type="domain" description="Glycosyltransferase 2-like" evidence="1">
    <location>
        <begin position="19"/>
        <end position="199"/>
    </location>
</feature>
<organism evidence="2 3">
    <name type="scientific">Hydrogenophaga palleronii</name>
    <dbReference type="NCBI Taxonomy" id="65655"/>
    <lineage>
        <taxon>Bacteria</taxon>
        <taxon>Pseudomonadati</taxon>
        <taxon>Pseudomonadota</taxon>
        <taxon>Betaproteobacteria</taxon>
        <taxon>Burkholderiales</taxon>
        <taxon>Comamonadaceae</taxon>
        <taxon>Hydrogenophaga</taxon>
    </lineage>
</organism>